<feature type="transmembrane region" description="Helical" evidence="6">
    <location>
        <begin position="162"/>
        <end position="183"/>
    </location>
</feature>
<accession>A0A081S4W6</accession>
<dbReference type="NCBIfam" id="TIGR00836">
    <property type="entry name" value="amt"/>
    <property type="match status" value="1"/>
</dbReference>
<evidence type="ECO:0000256" key="6">
    <source>
        <dbReference type="RuleBase" id="RU362002"/>
    </source>
</evidence>
<evidence type="ECO:0000256" key="5">
    <source>
        <dbReference type="ARBA" id="ARBA00023136"/>
    </source>
</evidence>
<feature type="transmembrane region" description="Helical" evidence="6">
    <location>
        <begin position="355"/>
        <end position="377"/>
    </location>
</feature>
<feature type="transmembrane region" description="Helical" evidence="6">
    <location>
        <begin position="129"/>
        <end position="150"/>
    </location>
</feature>
<feature type="domain" description="Ammonium transporter AmtB-like" evidence="7">
    <location>
        <begin position="9"/>
        <end position="407"/>
    </location>
</feature>
<keyword evidence="6" id="KW-0924">Ammonia transport</keyword>
<dbReference type="GO" id="GO:0008519">
    <property type="term" value="F:ammonium channel activity"/>
    <property type="evidence" value="ECO:0007669"/>
    <property type="project" value="InterPro"/>
</dbReference>
<dbReference type="PATRIC" id="fig|1502292.3.peg.1223"/>
<dbReference type="PANTHER" id="PTHR43029:SF21">
    <property type="entry name" value="AMMONIUM TRANSPORTER 1"/>
    <property type="match status" value="1"/>
</dbReference>
<evidence type="ECO:0000256" key="4">
    <source>
        <dbReference type="ARBA" id="ARBA00022989"/>
    </source>
</evidence>
<dbReference type="Proteomes" id="UP000028027">
    <property type="component" value="Unassembled WGS sequence"/>
</dbReference>
<feature type="transmembrane region" description="Helical" evidence="6">
    <location>
        <begin position="96"/>
        <end position="117"/>
    </location>
</feature>
<gene>
    <name evidence="8" type="ORF">AAA799E16_01321</name>
</gene>
<dbReference type="InterPro" id="IPR024041">
    <property type="entry name" value="NH4_transpt_AmtB-like_dom"/>
</dbReference>
<comment type="caution">
    <text evidence="8">The sequence shown here is derived from an EMBL/GenBank/DDBJ whole genome shotgun (WGS) entry which is preliminary data.</text>
</comment>
<feature type="transmembrane region" description="Helical" evidence="6">
    <location>
        <begin position="45"/>
        <end position="65"/>
    </location>
</feature>
<feature type="transmembrane region" description="Helical" evidence="6">
    <location>
        <begin position="228"/>
        <end position="248"/>
    </location>
</feature>
<keyword evidence="4 6" id="KW-1133">Transmembrane helix</keyword>
<feature type="transmembrane region" description="Helical" evidence="6">
    <location>
        <begin position="260"/>
        <end position="280"/>
    </location>
</feature>
<dbReference type="GO" id="GO:0005886">
    <property type="term" value="C:plasma membrane"/>
    <property type="evidence" value="ECO:0007669"/>
    <property type="project" value="UniProtKB-SubCell"/>
</dbReference>
<keyword evidence="8" id="KW-0378">Hydrolase</keyword>
<evidence type="ECO:0000256" key="1">
    <source>
        <dbReference type="ARBA" id="ARBA00004141"/>
    </source>
</evidence>
<dbReference type="EMBL" id="JNVL01000020">
    <property type="protein sequence ID" value="KER05969.1"/>
    <property type="molecule type" value="Genomic_DNA"/>
</dbReference>
<feature type="transmembrane region" description="Helical" evidence="6">
    <location>
        <begin position="12"/>
        <end position="33"/>
    </location>
</feature>
<dbReference type="InterPro" id="IPR001905">
    <property type="entry name" value="Ammonium_transpt"/>
</dbReference>
<dbReference type="GO" id="GO:0016787">
    <property type="term" value="F:hydrolase activity"/>
    <property type="evidence" value="ECO:0007669"/>
    <property type="project" value="UniProtKB-KW"/>
</dbReference>
<dbReference type="Pfam" id="PF00909">
    <property type="entry name" value="Ammonium_transp"/>
    <property type="match status" value="1"/>
</dbReference>
<sequence length="435" mass="46070">MVLDSGDTAWMLVAGSLVLLMIPALGLFESGLLRKKNAASIFMQIFFGLALLSVMWFVFGFSLSFSPSEHGLIGDMQWVFLKGVPSDDALPFAPTIPGVLFVKFQLMFACITPLLLTGTIAERMKFSSFIIFISAWSMLIYYPLVHWVWGGGWLAQLGVVDFAGGIVIHTSVGMAALSAAIVLGKRRNYGPAIMIPHSIPLAVLGSSLLWLGWFGFNAGSALAASGGVAGNTVIVTHMASSVSALIWAGLSWVRTGKPSVVATINGAIAGLAGITPASGFVSAEHAFVIGIAIGVISYSGVVLFKEKLHIDDALDVSSVHGVAGIVGSLAIGIFASTMVNPGGVDGLLFGNPDQLWIQAVGVAVAAALGFGGTWILMQIIKHLIGIRVSAEVEDVGLDISEHAESAYSDEEEFMLDMDTYTDELQEKDEIFRKKK</sequence>
<organism evidence="8 9">
    <name type="scientific">Marine Group I thaumarchaeote SCGC AAA799-E16</name>
    <dbReference type="NCBI Taxonomy" id="1502292"/>
    <lineage>
        <taxon>Archaea</taxon>
        <taxon>Nitrososphaerota</taxon>
        <taxon>Marine Group I</taxon>
    </lineage>
</organism>
<keyword evidence="3 6" id="KW-0812">Transmembrane</keyword>
<protein>
    <recommendedName>
        <fullName evidence="6">Ammonium transporter</fullName>
    </recommendedName>
</protein>
<evidence type="ECO:0000256" key="2">
    <source>
        <dbReference type="ARBA" id="ARBA00005887"/>
    </source>
</evidence>
<comment type="similarity">
    <text evidence="2 6">Belongs to the ammonia transporter channel (TC 1.A.11.2) family.</text>
</comment>
<evidence type="ECO:0000313" key="8">
    <source>
        <dbReference type="EMBL" id="KER05969.1"/>
    </source>
</evidence>
<dbReference type="PANTHER" id="PTHR43029">
    <property type="entry name" value="AMMONIUM TRANSPORTER MEP2"/>
    <property type="match status" value="1"/>
</dbReference>
<evidence type="ECO:0000256" key="3">
    <source>
        <dbReference type="ARBA" id="ARBA00022692"/>
    </source>
</evidence>
<comment type="subcellular location">
    <subcellularLocation>
        <location evidence="6">Cell membrane</location>
        <topology evidence="6">Multi-pass membrane protein</topology>
    </subcellularLocation>
    <subcellularLocation>
        <location evidence="1">Membrane</location>
        <topology evidence="1">Multi-pass membrane protein</topology>
    </subcellularLocation>
</comment>
<dbReference type="SUPFAM" id="SSF111352">
    <property type="entry name" value="Ammonium transporter"/>
    <property type="match status" value="1"/>
</dbReference>
<dbReference type="AlphaFoldDB" id="A0A081S4W6"/>
<name>A0A081S4W6_9ARCH</name>
<proteinExistence type="inferred from homology"/>
<keyword evidence="9" id="KW-1185">Reference proteome</keyword>
<dbReference type="FunFam" id="1.10.3430.10:FF:000011">
    <property type="entry name" value="Ammonium transporter"/>
    <property type="match status" value="1"/>
</dbReference>
<feature type="transmembrane region" description="Helical" evidence="6">
    <location>
        <begin position="316"/>
        <end position="335"/>
    </location>
</feature>
<keyword evidence="5 6" id="KW-0472">Membrane</keyword>
<reference evidence="8 9" key="1">
    <citation type="submission" date="2014-06" db="EMBL/GenBank/DDBJ databases">
        <authorList>
            <person name="Ngugi D.K."/>
            <person name="Blom J."/>
            <person name="Alam I."/>
            <person name="Rashid M."/>
            <person name="Ba Alawi W."/>
            <person name="Zhang G."/>
            <person name="Hikmawan T."/>
            <person name="Guan Y."/>
            <person name="Antunes A."/>
            <person name="Siam R."/>
            <person name="Eldorry H."/>
            <person name="Bajic V."/>
            <person name="Stingl U."/>
        </authorList>
    </citation>
    <scope>NUCLEOTIDE SEQUENCE [LARGE SCALE GENOMIC DNA]</scope>
    <source>
        <strain evidence="8">SCGC AAA799-E16</strain>
    </source>
</reference>
<evidence type="ECO:0000313" key="9">
    <source>
        <dbReference type="Proteomes" id="UP000028027"/>
    </source>
</evidence>
<feature type="transmembrane region" description="Helical" evidence="6">
    <location>
        <begin position="195"/>
        <end position="216"/>
    </location>
</feature>
<keyword evidence="6" id="KW-0813">Transport</keyword>
<evidence type="ECO:0000259" key="7">
    <source>
        <dbReference type="Pfam" id="PF00909"/>
    </source>
</evidence>
<dbReference type="InterPro" id="IPR029020">
    <property type="entry name" value="Ammonium/urea_transptr"/>
</dbReference>
<dbReference type="Gene3D" id="1.10.3430.10">
    <property type="entry name" value="Ammonium transporter AmtB like domains"/>
    <property type="match status" value="1"/>
</dbReference>
<feature type="transmembrane region" description="Helical" evidence="6">
    <location>
        <begin position="286"/>
        <end position="304"/>
    </location>
</feature>